<dbReference type="InterPro" id="IPR036390">
    <property type="entry name" value="WH_DNA-bd_sf"/>
</dbReference>
<dbReference type="Proteomes" id="UP001596547">
    <property type="component" value="Unassembled WGS sequence"/>
</dbReference>
<reference evidence="2 3" key="1">
    <citation type="journal article" date="2019" name="Int. J. Syst. Evol. Microbiol.">
        <title>The Global Catalogue of Microorganisms (GCM) 10K type strain sequencing project: providing services to taxonomists for standard genome sequencing and annotation.</title>
        <authorList>
            <consortium name="The Broad Institute Genomics Platform"/>
            <consortium name="The Broad Institute Genome Sequencing Center for Infectious Disease"/>
            <person name="Wu L."/>
            <person name="Ma J."/>
        </authorList>
    </citation>
    <scope>NUCLEOTIDE SEQUENCE [LARGE SCALE GENOMIC DNA]</scope>
    <source>
        <strain evidence="2 3">PSR21</strain>
    </source>
</reference>
<dbReference type="RefSeq" id="WP_276306771.1">
    <property type="nucleotide sequence ID" value="NZ_CP119994.1"/>
</dbReference>
<organism evidence="2 3">
    <name type="scientific">Halomarina halobia</name>
    <dbReference type="NCBI Taxonomy" id="3033386"/>
    <lineage>
        <taxon>Archaea</taxon>
        <taxon>Methanobacteriati</taxon>
        <taxon>Methanobacteriota</taxon>
        <taxon>Stenosarchaea group</taxon>
        <taxon>Halobacteria</taxon>
        <taxon>Halobacteriales</taxon>
        <taxon>Natronomonadaceae</taxon>
        <taxon>Halomarina</taxon>
    </lineage>
</organism>
<protein>
    <submittedName>
        <fullName evidence="2">Transcriptional regulator</fullName>
    </submittedName>
</protein>
<comment type="caution">
    <text evidence="2">The sequence shown here is derived from an EMBL/GenBank/DDBJ whole genome shotgun (WGS) entry which is preliminary data.</text>
</comment>
<proteinExistence type="predicted"/>
<dbReference type="AlphaFoldDB" id="A0ABD6AGA2"/>
<dbReference type="EMBL" id="JBHTBF010000004">
    <property type="protein sequence ID" value="MFC7319181.1"/>
    <property type="molecule type" value="Genomic_DNA"/>
</dbReference>
<gene>
    <name evidence="2" type="ORF">ACFQPE_20645</name>
</gene>
<evidence type="ECO:0000256" key="1">
    <source>
        <dbReference type="SAM" id="MobiDB-lite"/>
    </source>
</evidence>
<dbReference type="Pfam" id="PF25212">
    <property type="entry name" value="HVO_A0114"/>
    <property type="match status" value="1"/>
</dbReference>
<evidence type="ECO:0000313" key="2">
    <source>
        <dbReference type="EMBL" id="MFC7319181.1"/>
    </source>
</evidence>
<sequence>MTDPEDTATPGPGSAEYPSRLLITADSQEAATEREIALAERFEAGEQVPHLLNFGNPEDLRKLLTQRRVELLRSVKNAPPESIRKLADRLGRNPSDVTADVNLLADYGIVYFREEGRAKAPFVPYDEVTIEVDMLSGAGSRSSTSA</sequence>
<dbReference type="GeneID" id="79318003"/>
<feature type="region of interest" description="Disordered" evidence="1">
    <location>
        <begin position="1"/>
        <end position="20"/>
    </location>
</feature>
<evidence type="ECO:0000313" key="3">
    <source>
        <dbReference type="Proteomes" id="UP001596547"/>
    </source>
</evidence>
<name>A0ABD6AGA2_9EURY</name>
<dbReference type="SUPFAM" id="SSF46785">
    <property type="entry name" value="Winged helix' DNA-binding domain"/>
    <property type="match status" value="1"/>
</dbReference>
<keyword evidence="3" id="KW-1185">Reference proteome</keyword>
<accession>A0ABD6AGA2</accession>